<keyword evidence="8" id="KW-0805">Transcription regulation</keyword>
<dbReference type="GO" id="GO:0032259">
    <property type="term" value="P:methylation"/>
    <property type="evidence" value="ECO:0007669"/>
    <property type="project" value="UniProtKB-KW"/>
</dbReference>
<feature type="compositionally biased region" description="Basic and acidic residues" evidence="15">
    <location>
        <begin position="979"/>
        <end position="992"/>
    </location>
</feature>
<evidence type="ECO:0000256" key="4">
    <source>
        <dbReference type="ARBA" id="ARBA00022679"/>
    </source>
</evidence>
<evidence type="ECO:0000256" key="1">
    <source>
        <dbReference type="ARBA" id="ARBA00004123"/>
    </source>
</evidence>
<evidence type="ECO:0000259" key="18">
    <source>
        <dbReference type="PROSITE" id="PS50868"/>
    </source>
</evidence>
<feature type="compositionally biased region" description="Low complexity" evidence="15">
    <location>
        <begin position="295"/>
        <end position="309"/>
    </location>
</feature>
<reference evidence="19" key="1">
    <citation type="submission" date="2021-01" db="UniProtKB">
        <authorList>
            <consortium name="EnsemblMetazoa"/>
        </authorList>
    </citation>
    <scope>IDENTIFICATION</scope>
</reference>
<keyword evidence="4" id="KW-0808">Transferase</keyword>
<dbReference type="InterPro" id="IPR000504">
    <property type="entry name" value="RRM_dom"/>
</dbReference>
<comment type="subcellular location">
    <subcellularLocation>
        <location evidence="1">Nucleus</location>
    </subcellularLocation>
</comment>
<feature type="compositionally biased region" description="Basic and acidic residues" evidence="15">
    <location>
        <begin position="702"/>
        <end position="715"/>
    </location>
</feature>
<feature type="compositionally biased region" description="Basic and acidic residues" evidence="15">
    <location>
        <begin position="1004"/>
        <end position="1016"/>
    </location>
</feature>
<organism evidence="19 20">
    <name type="scientific">Varroa destructor</name>
    <name type="common">Honeybee mite</name>
    <dbReference type="NCBI Taxonomy" id="109461"/>
    <lineage>
        <taxon>Eukaryota</taxon>
        <taxon>Metazoa</taxon>
        <taxon>Ecdysozoa</taxon>
        <taxon>Arthropoda</taxon>
        <taxon>Chelicerata</taxon>
        <taxon>Arachnida</taxon>
        <taxon>Acari</taxon>
        <taxon>Parasitiformes</taxon>
        <taxon>Mesostigmata</taxon>
        <taxon>Gamasina</taxon>
        <taxon>Dermanyssoidea</taxon>
        <taxon>Varroidae</taxon>
        <taxon>Varroa</taxon>
    </lineage>
</organism>
<dbReference type="InterPro" id="IPR012677">
    <property type="entry name" value="Nucleotide-bd_a/b_plait_sf"/>
</dbReference>
<dbReference type="GO" id="GO:0048188">
    <property type="term" value="C:Set1C/COMPASS complex"/>
    <property type="evidence" value="ECO:0007669"/>
    <property type="project" value="InterPro"/>
</dbReference>
<dbReference type="KEGG" id="vde:111249182"/>
<comment type="catalytic activity">
    <reaction evidence="13">
        <text>N(6),N(6)-dimethyl-L-lysyl(4)-[histone H3] + S-adenosyl-L-methionine = N(6),N(6),N(6)-trimethyl-L-lysyl(4)-[histone H3] + S-adenosyl-L-homocysteine + H(+)</text>
        <dbReference type="Rhea" id="RHEA:60272"/>
        <dbReference type="Rhea" id="RHEA-COMP:15537"/>
        <dbReference type="Rhea" id="RHEA-COMP:15540"/>
        <dbReference type="ChEBI" id="CHEBI:15378"/>
        <dbReference type="ChEBI" id="CHEBI:57856"/>
        <dbReference type="ChEBI" id="CHEBI:59789"/>
        <dbReference type="ChEBI" id="CHEBI:61961"/>
        <dbReference type="ChEBI" id="CHEBI:61976"/>
    </reaction>
</comment>
<feature type="compositionally biased region" description="Pro residues" evidence="15">
    <location>
        <begin position="514"/>
        <end position="533"/>
    </location>
</feature>
<dbReference type="InterPro" id="IPR003616">
    <property type="entry name" value="Post-SET_dom"/>
</dbReference>
<dbReference type="EC" id="2.1.1.354" evidence="2"/>
<accession>A0A7M7K6L1</accession>
<dbReference type="InterPro" id="IPR046341">
    <property type="entry name" value="SET_dom_sf"/>
</dbReference>
<keyword evidence="6" id="KW-0156">Chromatin regulator</keyword>
<keyword evidence="20" id="KW-1185">Reference proteome</keyword>
<evidence type="ECO:0000313" key="20">
    <source>
        <dbReference type="Proteomes" id="UP000594260"/>
    </source>
</evidence>
<dbReference type="PROSITE" id="PS50868">
    <property type="entry name" value="POST_SET"/>
    <property type="match status" value="1"/>
</dbReference>
<dbReference type="InParanoid" id="A0A7M7K6L1"/>
<evidence type="ECO:0000256" key="3">
    <source>
        <dbReference type="ARBA" id="ARBA00022603"/>
    </source>
</evidence>
<feature type="compositionally biased region" description="Basic residues" evidence="15">
    <location>
        <begin position="1040"/>
        <end position="1050"/>
    </location>
</feature>
<dbReference type="PRINTS" id="PR01217">
    <property type="entry name" value="PRICHEXTENSN"/>
</dbReference>
<dbReference type="FunFam" id="2.170.270.10:FF:000010">
    <property type="entry name" value="Histone-lysine N-methyltransferase"/>
    <property type="match status" value="1"/>
</dbReference>
<dbReference type="Pfam" id="PF11764">
    <property type="entry name" value="N-SET"/>
    <property type="match status" value="1"/>
</dbReference>
<keyword evidence="3" id="KW-0489">Methyltransferase</keyword>
<evidence type="ECO:0000256" key="10">
    <source>
        <dbReference type="ARBA" id="ARBA00023242"/>
    </source>
</evidence>
<feature type="compositionally biased region" description="Pro residues" evidence="15">
    <location>
        <begin position="461"/>
        <end position="480"/>
    </location>
</feature>
<dbReference type="OrthoDB" id="308383at2759"/>
<dbReference type="Pfam" id="PF00856">
    <property type="entry name" value="SET"/>
    <property type="match status" value="1"/>
</dbReference>
<dbReference type="InterPro" id="IPR037841">
    <property type="entry name" value="SET_SETD1A/B"/>
</dbReference>
<feature type="region of interest" description="Disordered" evidence="15">
    <location>
        <begin position="1061"/>
        <end position="1080"/>
    </location>
</feature>
<dbReference type="CDD" id="cd19169">
    <property type="entry name" value="SET_SETD1"/>
    <property type="match status" value="1"/>
</dbReference>
<feature type="region of interest" description="Disordered" evidence="15">
    <location>
        <begin position="188"/>
        <end position="218"/>
    </location>
</feature>
<dbReference type="EnsemblMetazoa" id="XM_022802725">
    <property type="protein sequence ID" value="XP_022658460"/>
    <property type="gene ID" value="LOC111249182"/>
</dbReference>
<dbReference type="Pfam" id="PF00076">
    <property type="entry name" value="RRM_1"/>
    <property type="match status" value="1"/>
</dbReference>
<dbReference type="InterPro" id="IPR035979">
    <property type="entry name" value="RBD_domain_sf"/>
</dbReference>
<dbReference type="Gene3D" id="3.30.70.330">
    <property type="match status" value="1"/>
</dbReference>
<feature type="compositionally biased region" description="Basic and acidic residues" evidence="15">
    <location>
        <begin position="631"/>
        <end position="645"/>
    </location>
</feature>
<dbReference type="Gene3D" id="2.170.270.10">
    <property type="entry name" value="SET domain"/>
    <property type="match status" value="1"/>
</dbReference>
<dbReference type="SMART" id="SM00317">
    <property type="entry name" value="SET"/>
    <property type="match status" value="1"/>
</dbReference>
<dbReference type="SMART" id="SM01291">
    <property type="entry name" value="N-SET"/>
    <property type="match status" value="1"/>
</dbReference>
<feature type="compositionally biased region" description="Low complexity" evidence="15">
    <location>
        <begin position="317"/>
        <end position="332"/>
    </location>
</feature>
<dbReference type="PROSITE" id="PS50280">
    <property type="entry name" value="SET"/>
    <property type="match status" value="1"/>
</dbReference>
<sequence>MDPRAGARSTGGPLPGSHQHQHFTAFKLMKDPQLEKVPQKVVRYDGIVPGSNPPLPVQPRDPRNRLFFWPRSKALELAVPRLAIDDNYVGTPPAVEVTVTNLNDNANEAFLAEHLRKHYGPVEEVEVFHHPRTRRHLGVARVTFAHTRAAQLCVHKMHGSSLMGKLLEVFFDPFGRRCKVMVEELTAEKRPLPPPPPTQAHHPPPPTANPPLGSTQPAPLQTQAMLTAAIVGAPIDGGHSNNLAGVPGAAVGSSSAAVGHASGGGSSLSGAAPAPVVVPPPSRTLPFAANKELFSGSRNSRRSPSSSPERPYERSSKYASRSSAGGGSSDQRQSLESRLEMLFNKGQANRAKPLPPPKKPRPTPPPSPFRNKRTYLKWQRYTRLRKENRLSDWNSSSSMSDISGSSDSDSTPVYDEKVPKLPGAESLSESSLPDDDDQMSLSPLSSGEPEVPRTQTQSQAQPPPPPAVPQPPQPPAPPVSQPAYLVGYGQQGIYAHTAQPPPPVPGAPAVSPYSIPPPPPGAPPPPFAYPPPTFAQYTPTAPPPPPPPVPPYSTSVPPPPLPSTHQFASIWPPSQQPNICLDDKDPTINQVLNSLITELKQIMRRDITKKMIEMSAFSKYDQWWTENATREKANKEQLAEPREAAETAAKGGIKATRPEPAVPTLSTLFGGHADPTAAGFGSLRMALPKMPSFRRARPPPLIRDDNADDSDRLESISEGELSSDLDSPARNANRQQSLASRKKRRRSDTSSEESSRTSDSDDEPIRLPVRKPTPPPLVDENCSDISTSDDLSDDGDSSKKSKKKMSVKEIYSTSSEEDDDGPLVRRIVSDDDKSQDADSKRPKKKEVLLVNQVFTDSESDVEEEPSSPKEAKDEEEAEEPTIEPMEADEESLFEHPEMTKEPSERLPSPIVKPVSPKEDSVLKVMPDKEELRPELVEEPDEKIGIGSGTESGAENAKPSSEPVPEPAQSAAPKRKKAVSKKDKLQDKRRLEIDVVGTEDVENADPSKDTNVEMKEEGGDPVYIDHCYCLPKAEEPEPPAKKKREYKRKPKQERSFRELTALFDSTHQTAPKPRKATKADTGGFRARLDEEEEEILYKCLKTGIDAEDVQYLKRTYDMLLLDEKNGAWLNDTHWVDHVPTNIPNFIKRRKDARRVHVTGCARSEGYYKVDSLEKQQYKASHVQTHESANQSAKPPVAASQTTSREARSNQRRLLTIFQEAQAQSDLLKFNQLKFRKKQLKFAKSKIHDWGLFALEPIAADEMVIEYVGHCVRSIVADFREVQYAKIGIGSSYLFRVDQETIIDATKCGNLARFINHSCTPNCYARVITVDGEKKIVIYSKRDISVNEEITYDYKFPIEDEKIKCLCGTPQCRGYLN</sequence>
<dbReference type="GO" id="GO:0003723">
    <property type="term" value="F:RNA binding"/>
    <property type="evidence" value="ECO:0007669"/>
    <property type="project" value="UniProtKB-UniRule"/>
</dbReference>
<feature type="region of interest" description="Disordered" evidence="15">
    <location>
        <begin position="1177"/>
        <end position="1205"/>
    </location>
</feature>
<feature type="compositionally biased region" description="Basic and acidic residues" evidence="15">
    <location>
        <begin position="892"/>
        <end position="904"/>
    </location>
</feature>
<evidence type="ECO:0000256" key="2">
    <source>
        <dbReference type="ARBA" id="ARBA00012182"/>
    </source>
</evidence>
<protein>
    <recommendedName>
        <fullName evidence="2">[histone H3]-lysine(4) N-trimethyltransferase</fullName>
        <ecNumber evidence="2">2.1.1.354</ecNumber>
    </recommendedName>
</protein>
<feature type="domain" description="SET" evidence="17">
    <location>
        <begin position="1236"/>
        <end position="1353"/>
    </location>
</feature>
<evidence type="ECO:0000256" key="15">
    <source>
        <dbReference type="SAM" id="MobiDB-lite"/>
    </source>
</evidence>
<dbReference type="GeneID" id="111249182"/>
<dbReference type="RefSeq" id="XP_022658460.1">
    <property type="nucleotide sequence ID" value="XM_022802725.1"/>
</dbReference>
<evidence type="ECO:0000256" key="12">
    <source>
        <dbReference type="ARBA" id="ARBA00047583"/>
    </source>
</evidence>
<feature type="region of interest" description="Disordered" evidence="15">
    <location>
        <begin position="631"/>
        <end position="661"/>
    </location>
</feature>
<evidence type="ECO:0000256" key="11">
    <source>
        <dbReference type="ARBA" id="ARBA00047571"/>
    </source>
</evidence>
<comment type="catalytic activity">
    <reaction evidence="12">
        <text>N(6)-methyl-L-lysyl(4)-[histone H3] + S-adenosyl-L-methionine = N(6),N(6)-dimethyl-L-lysyl(4)-[histone H3] + S-adenosyl-L-homocysteine + H(+)</text>
        <dbReference type="Rhea" id="RHEA:60268"/>
        <dbReference type="Rhea" id="RHEA-COMP:15540"/>
        <dbReference type="Rhea" id="RHEA-COMP:15543"/>
        <dbReference type="ChEBI" id="CHEBI:15378"/>
        <dbReference type="ChEBI" id="CHEBI:57856"/>
        <dbReference type="ChEBI" id="CHEBI:59789"/>
        <dbReference type="ChEBI" id="CHEBI:61929"/>
        <dbReference type="ChEBI" id="CHEBI:61976"/>
    </reaction>
</comment>
<dbReference type="PROSITE" id="PS50102">
    <property type="entry name" value="RRM"/>
    <property type="match status" value="1"/>
</dbReference>
<feature type="compositionally biased region" description="Polar residues" evidence="15">
    <location>
        <begin position="730"/>
        <end position="739"/>
    </location>
</feature>
<evidence type="ECO:0000313" key="19">
    <source>
        <dbReference type="EnsemblMetazoa" id="XP_022658460"/>
    </source>
</evidence>
<feature type="region of interest" description="Disordered" evidence="15">
    <location>
        <begin position="1032"/>
        <end position="1052"/>
    </location>
</feature>
<feature type="compositionally biased region" description="Pro residues" evidence="15">
    <location>
        <begin position="192"/>
        <end position="209"/>
    </location>
</feature>
<proteinExistence type="predicted"/>
<dbReference type="FunCoup" id="A0A7M7K6L1">
    <property type="interactions" value="677"/>
</dbReference>
<feature type="compositionally biased region" description="Pro residues" evidence="15">
    <location>
        <begin position="540"/>
        <end position="562"/>
    </location>
</feature>
<feature type="domain" description="Post-SET" evidence="18">
    <location>
        <begin position="1359"/>
        <end position="1375"/>
    </location>
</feature>
<feature type="compositionally biased region" description="Basic and acidic residues" evidence="15">
    <location>
        <begin position="827"/>
        <end position="840"/>
    </location>
</feature>
<evidence type="ECO:0000256" key="8">
    <source>
        <dbReference type="ARBA" id="ARBA00023015"/>
    </source>
</evidence>
<dbReference type="CTD" id="3354971"/>
<dbReference type="OMA" id="KMGNIMN"/>
<dbReference type="SMART" id="SM00508">
    <property type="entry name" value="PostSET"/>
    <property type="match status" value="1"/>
</dbReference>
<evidence type="ECO:0000256" key="14">
    <source>
        <dbReference type="PROSITE-ProRule" id="PRU00176"/>
    </source>
</evidence>
<keyword evidence="5" id="KW-0949">S-adenosyl-L-methionine</keyword>
<feature type="domain" description="RRM" evidence="16">
    <location>
        <begin position="95"/>
        <end position="169"/>
    </location>
</feature>
<dbReference type="SUPFAM" id="SSF54928">
    <property type="entry name" value="RNA-binding domain, RBD"/>
    <property type="match status" value="1"/>
</dbReference>
<dbReference type="InterPro" id="IPR001214">
    <property type="entry name" value="SET_dom"/>
</dbReference>
<feature type="compositionally biased region" description="Basic residues" evidence="15">
    <location>
        <begin position="370"/>
        <end position="383"/>
    </location>
</feature>
<keyword evidence="10" id="KW-0539">Nucleus</keyword>
<dbReference type="SMART" id="SM00360">
    <property type="entry name" value="RRM"/>
    <property type="match status" value="1"/>
</dbReference>
<evidence type="ECO:0000256" key="9">
    <source>
        <dbReference type="ARBA" id="ARBA00023163"/>
    </source>
</evidence>
<dbReference type="Proteomes" id="UP000594260">
    <property type="component" value="Unplaced"/>
</dbReference>
<feature type="compositionally biased region" description="Low complexity" evidence="15">
    <location>
        <begin position="250"/>
        <end position="260"/>
    </location>
</feature>
<feature type="region of interest" description="Disordered" evidence="15">
    <location>
        <begin position="250"/>
        <end position="277"/>
    </location>
</feature>
<evidence type="ECO:0000256" key="7">
    <source>
        <dbReference type="ARBA" id="ARBA00022884"/>
    </source>
</evidence>
<feature type="region of interest" description="Disordered" evidence="15">
    <location>
        <begin position="690"/>
        <end position="1016"/>
    </location>
</feature>
<dbReference type="InterPro" id="IPR044570">
    <property type="entry name" value="Set1-like"/>
</dbReference>
<evidence type="ECO:0000256" key="13">
    <source>
        <dbReference type="ARBA" id="ARBA00049129"/>
    </source>
</evidence>
<dbReference type="PANTHER" id="PTHR45814">
    <property type="entry name" value="HISTONE-LYSINE N-METHYLTRANSFERASE SETD1"/>
    <property type="match status" value="1"/>
</dbReference>
<evidence type="ECO:0000259" key="16">
    <source>
        <dbReference type="PROSITE" id="PS50102"/>
    </source>
</evidence>
<evidence type="ECO:0000256" key="5">
    <source>
        <dbReference type="ARBA" id="ARBA00022691"/>
    </source>
</evidence>
<feature type="compositionally biased region" description="Polar residues" evidence="15">
    <location>
        <begin position="1177"/>
        <end position="1202"/>
    </location>
</feature>
<feature type="compositionally biased region" description="Basic and acidic residues" evidence="15">
    <location>
        <begin position="747"/>
        <end position="765"/>
    </location>
</feature>
<dbReference type="SUPFAM" id="SSF82199">
    <property type="entry name" value="SET domain"/>
    <property type="match status" value="1"/>
</dbReference>
<feature type="compositionally biased region" description="Acidic residues" evidence="15">
    <location>
        <begin position="873"/>
        <end position="891"/>
    </location>
</feature>
<evidence type="ECO:0000259" key="17">
    <source>
        <dbReference type="PROSITE" id="PS50280"/>
    </source>
</evidence>
<keyword evidence="7 14" id="KW-0694">RNA-binding</keyword>
<feature type="compositionally biased region" description="Low complexity" evidence="15">
    <location>
        <begin position="391"/>
        <end position="410"/>
    </location>
</feature>
<comment type="catalytic activity">
    <reaction evidence="11">
        <text>L-lysyl(4)-[histone H3] + 3 S-adenosyl-L-methionine = N(6),N(6),N(6)-trimethyl-L-lysyl(4)-[histone H3] + 3 S-adenosyl-L-homocysteine + 3 H(+)</text>
        <dbReference type="Rhea" id="RHEA:60260"/>
        <dbReference type="Rhea" id="RHEA-COMP:15537"/>
        <dbReference type="Rhea" id="RHEA-COMP:15547"/>
        <dbReference type="ChEBI" id="CHEBI:15378"/>
        <dbReference type="ChEBI" id="CHEBI:29969"/>
        <dbReference type="ChEBI" id="CHEBI:57856"/>
        <dbReference type="ChEBI" id="CHEBI:59789"/>
        <dbReference type="ChEBI" id="CHEBI:61961"/>
        <dbReference type="EC" id="2.1.1.354"/>
    </reaction>
</comment>
<dbReference type="PANTHER" id="PTHR45814:SF2">
    <property type="entry name" value="HISTONE-LYSINE N-METHYLTRANSFERASE SETD1"/>
    <property type="match status" value="1"/>
</dbReference>
<feature type="compositionally biased region" description="Pro residues" evidence="15">
    <location>
        <begin position="353"/>
        <end position="368"/>
    </location>
</feature>
<dbReference type="InterPro" id="IPR024657">
    <property type="entry name" value="COMPASS_Set1_N-SET"/>
</dbReference>
<feature type="region of interest" description="Disordered" evidence="15">
    <location>
        <begin position="291"/>
        <end position="334"/>
    </location>
</feature>
<evidence type="ECO:0000256" key="6">
    <source>
        <dbReference type="ARBA" id="ARBA00022853"/>
    </source>
</evidence>
<keyword evidence="9" id="KW-0804">Transcription</keyword>
<feature type="compositionally biased region" description="Basic and acidic residues" evidence="15">
    <location>
        <begin position="915"/>
        <end position="935"/>
    </location>
</feature>
<dbReference type="GO" id="GO:0140999">
    <property type="term" value="F:histone H3K4 trimethyltransferase activity"/>
    <property type="evidence" value="ECO:0007669"/>
    <property type="project" value="UniProtKB-EC"/>
</dbReference>
<name>A0A7M7K6L1_VARDE</name>
<feature type="region of interest" description="Disordered" evidence="15">
    <location>
        <begin position="347"/>
        <end position="575"/>
    </location>
</feature>